<dbReference type="GO" id="GO:0018279">
    <property type="term" value="P:protein N-linked glycosylation via asparagine"/>
    <property type="evidence" value="ECO:0007669"/>
    <property type="project" value="TreeGrafter"/>
</dbReference>
<dbReference type="InterPro" id="IPR009448">
    <property type="entry name" value="UDP-g_GGtrans"/>
</dbReference>
<sequence>MIVRGWLVWGFLTSVAAFWGSPDTESKSWDDVIPVSVRVQHAWHHGDGKAAYVAEMLEAAHSVWPTSFFSIMDRVSGSGQLEQLANNQSLSARDLYDTLDAILYKYAQDTDTIRLHHEWRAAVAMHTQAADVEAYYQLYQQSPVSDSASKNCAWIDVGHKRLCDLEEAKSAISSMSSPSKTNFEQLMINDHVYAPFASAFVSSPKVILHADLYDPTLGAKHKMLMQFAQDPQHAIQYVIRWKPSSKQSDYHMPHFSGFGAALHLKKVDYLVIDDRKVSGAPNTSSQSIALQWTDRSKQSYQQLASQLSKSKKPTLSIQDAVGAQTTLSEEQIASIGAAAAHVILKASSPLSTLTELLSNFPAHAANLAQYAARISKEDSIFQALDQLQTRTVDPGVCLTWLNGKNMPLDEFHPLELLQRIREERSLLHLFASPEIGIDAPSAHMLLTNLGVNKAFSPGVAPIPRYDASDRRELQKFGASPISWRNDLREEGKGQWPSDLKTLLQPRWPGQPLQLAQNFFNLVLIPNVTDPKSIQLLREILASGIGAYGLHFGVTALTDTSARSQEFAEVLYYALDTLTNQELDQFLREFIHVQDQAAARKLLIRALKNNHGAPEAKAFCKTGKRTAAMQARILATNAYLDRLGVDRTKNGAVYLNGQSLSYSDDLLQAAVAAQVAQTRLAAKDIKEGRIEPAQIPTYFYNLPDTQSGRFTLLSRLTQSQPWIYVNLPEIWDSFRSGGLRDDLSVLDHFKYHDADAANVSLRIVADVDHPDGKKLVLHALQALKHTKMRLNFIHIPTNPARSLSQFLYAVQKHDRFNEISVDELSSAIAEDRVESLAASLQLSMDKDQADSFWRLAATPFVEQGKGPMIIINGLLLNEISVNTTDDSDIAAIVAWEQQKHVVTLLDALDVGDDDRDAQSEALEFVSSLLGSAYSVKKGQEGVFAPRPTTRINLRPILEHSEAAVEFGPSDADIRIAVIMDPLSDLAPSIAASLQFLANLQDVHLTLVMNPRAKYNQLPLQRFSQYDARLAPQFDDNGHESAPGVVFGLLPAQAVLTMQLFAPRTLVTMAEDAVYDLDNIRLADLAPSARESGIQAGYTVRSLLVEGHARSVEGDTPHGLQLLLTTAHHQEVLDTIVMENMGYFQFRAQPGPWSLQVREGRSADVYEMQSVGAEGWNSPSIAETGHSFMVTSLLGKLLYPVFQKQAGMLDADLITEITAPQDQLDLESTNRGGHADINIFTLASGHLYERMTYIMILSVLEHTQKSVKFWFVENFLSPSFKAFIPHLAKAYNFRYEMITYAWPKWLREQSEKQRMIWAYKILFLDVLFPLDLERVIFVDADQIVRADLMDLVEMDLNGAPYGYPPMGDDSEDMDGFRFWKQGYWRNFLRGRTYHISALYVVDLQRFRAVAAGDILRRHYQRLTADPNSLANLDQDLPNHLQQALPIFTLDKTWLWCETWCSYDWLPQAKTIDLCSNPKTKEPKLDRARRQIPEWNRLDAEVAAFAEKLAEDHQEIVQPSPVKNQTESLMNHTSEEQVTHDEL</sequence>
<dbReference type="Pfam" id="PF18402">
    <property type="entry name" value="Thioredoxin_14"/>
    <property type="match status" value="1"/>
</dbReference>
<comment type="cofactor">
    <cofactor evidence="1">
        <name>Ca(2+)</name>
        <dbReference type="ChEBI" id="CHEBI:29108"/>
    </cofactor>
</comment>
<dbReference type="SUPFAM" id="SSF53448">
    <property type="entry name" value="Nucleotide-diphospho-sugar transferases"/>
    <property type="match status" value="1"/>
</dbReference>
<evidence type="ECO:0000313" key="17">
    <source>
        <dbReference type="Proteomes" id="UP001214628"/>
    </source>
</evidence>
<evidence type="ECO:0000256" key="9">
    <source>
        <dbReference type="SAM" id="MobiDB-lite"/>
    </source>
</evidence>
<protein>
    <submittedName>
        <fullName evidence="16">Killer toxin resistant protein</fullName>
    </submittedName>
</protein>
<evidence type="ECO:0000256" key="5">
    <source>
        <dbReference type="ARBA" id="ARBA00022679"/>
    </source>
</evidence>
<comment type="subcellular location">
    <subcellularLocation>
        <location evidence="2">Endoplasmic reticulum lumen</location>
    </subcellularLocation>
</comment>
<dbReference type="Pfam" id="PF18404">
    <property type="entry name" value="Glyco_transf_24"/>
    <property type="match status" value="1"/>
</dbReference>
<evidence type="ECO:0000259" key="12">
    <source>
        <dbReference type="Pfam" id="PF18401"/>
    </source>
</evidence>
<comment type="pathway">
    <text evidence="3">Protein modification; protein glycosylation.</text>
</comment>
<keyword evidence="8" id="KW-0325">Glycoprotein</keyword>
<feature type="signal peptide" evidence="10">
    <location>
        <begin position="1"/>
        <end position="17"/>
    </location>
</feature>
<dbReference type="GO" id="GO:0005788">
    <property type="term" value="C:endoplasmic reticulum lumen"/>
    <property type="evidence" value="ECO:0007669"/>
    <property type="project" value="UniProtKB-SubCell"/>
</dbReference>
<name>A0AAF0FD89_9BASI</name>
<dbReference type="Pfam" id="PF06427">
    <property type="entry name" value="UDP-g_GGTase"/>
    <property type="match status" value="1"/>
</dbReference>
<keyword evidence="17" id="KW-1185">Reference proteome</keyword>
<evidence type="ECO:0000256" key="7">
    <source>
        <dbReference type="ARBA" id="ARBA00022824"/>
    </source>
</evidence>
<comment type="similarity">
    <text evidence="4">Belongs to the glycosyltransferase 8 family.</text>
</comment>
<dbReference type="InterPro" id="IPR029044">
    <property type="entry name" value="Nucleotide-diphossugar_trans"/>
</dbReference>
<dbReference type="GO" id="GO:0051082">
    <property type="term" value="F:unfolded protein binding"/>
    <property type="evidence" value="ECO:0007669"/>
    <property type="project" value="TreeGrafter"/>
</dbReference>
<feature type="domain" description="Glucosyltransferase 24 catalytic" evidence="15">
    <location>
        <begin position="1235"/>
        <end position="1501"/>
    </location>
</feature>
<evidence type="ECO:0000256" key="1">
    <source>
        <dbReference type="ARBA" id="ARBA00001913"/>
    </source>
</evidence>
<evidence type="ECO:0000256" key="10">
    <source>
        <dbReference type="SAM" id="SignalP"/>
    </source>
</evidence>
<dbReference type="InterPro" id="IPR040694">
    <property type="entry name" value="UGGT_TRXL_2"/>
</dbReference>
<evidence type="ECO:0000256" key="8">
    <source>
        <dbReference type="ARBA" id="ARBA00023180"/>
    </source>
</evidence>
<dbReference type="PANTHER" id="PTHR11226">
    <property type="entry name" value="UDP-GLUCOSE GLYCOPROTEIN:GLUCOSYLTRANSFERASE"/>
    <property type="match status" value="1"/>
</dbReference>
<dbReference type="InterPro" id="IPR040525">
    <property type="entry name" value="UGGT_TRXL_4"/>
</dbReference>
<evidence type="ECO:0000256" key="4">
    <source>
        <dbReference type="ARBA" id="ARBA00006351"/>
    </source>
</evidence>
<dbReference type="InterPro" id="IPR040497">
    <property type="entry name" value="Glyco_transf_24"/>
</dbReference>
<keyword evidence="7" id="KW-0256">Endoplasmic reticulum</keyword>
<evidence type="ECO:0000259" key="11">
    <source>
        <dbReference type="Pfam" id="PF18400"/>
    </source>
</evidence>
<evidence type="ECO:0000313" key="16">
    <source>
        <dbReference type="EMBL" id="WFD44374.1"/>
    </source>
</evidence>
<evidence type="ECO:0000256" key="2">
    <source>
        <dbReference type="ARBA" id="ARBA00004319"/>
    </source>
</evidence>
<dbReference type="Proteomes" id="UP001214628">
    <property type="component" value="Chromosome 4"/>
</dbReference>
<dbReference type="GO" id="GO:0003980">
    <property type="term" value="F:UDP-glucose:glycoprotein glucosyltransferase activity"/>
    <property type="evidence" value="ECO:0007669"/>
    <property type="project" value="InterPro"/>
</dbReference>
<dbReference type="PANTHER" id="PTHR11226:SF0">
    <property type="entry name" value="UDP-GLUCOSE:GLYCOPROTEIN GLUCOSYLTRANSFERASE"/>
    <property type="match status" value="1"/>
</dbReference>
<keyword evidence="6 10" id="KW-0732">Signal</keyword>
<feature type="domain" description="UGGT thioredoxin-like" evidence="11">
    <location>
        <begin position="52"/>
        <end position="248"/>
    </location>
</feature>
<evidence type="ECO:0000259" key="14">
    <source>
        <dbReference type="Pfam" id="PF18403"/>
    </source>
</evidence>
<dbReference type="EMBL" id="CP118378">
    <property type="protein sequence ID" value="WFD44374.1"/>
    <property type="molecule type" value="Genomic_DNA"/>
</dbReference>
<feature type="domain" description="UDP-glucose:glycoprotein glucosyltransferase thioredoxin-like" evidence="14">
    <location>
        <begin position="744"/>
        <end position="928"/>
    </location>
</feature>
<feature type="compositionally biased region" description="Polar residues" evidence="9">
    <location>
        <begin position="1518"/>
        <end position="1529"/>
    </location>
</feature>
<dbReference type="InterPro" id="IPR040692">
    <property type="entry name" value="UGGT_TRXL_3"/>
</dbReference>
<feature type="domain" description="UGGT thioredoxin-like" evidence="13">
    <location>
        <begin position="465"/>
        <end position="708"/>
    </location>
</feature>
<dbReference type="GO" id="GO:0036503">
    <property type="term" value="P:ERAD pathway"/>
    <property type="evidence" value="ECO:0007669"/>
    <property type="project" value="TreeGrafter"/>
</dbReference>
<dbReference type="Pfam" id="PF18403">
    <property type="entry name" value="Thioredoxin_15"/>
    <property type="match status" value="1"/>
</dbReference>
<proteinExistence type="inferred from homology"/>
<organism evidence="16 17">
    <name type="scientific">Malassezia psittaci</name>
    <dbReference type="NCBI Taxonomy" id="1821823"/>
    <lineage>
        <taxon>Eukaryota</taxon>
        <taxon>Fungi</taxon>
        <taxon>Dikarya</taxon>
        <taxon>Basidiomycota</taxon>
        <taxon>Ustilaginomycotina</taxon>
        <taxon>Malasseziomycetes</taxon>
        <taxon>Malasseziales</taxon>
        <taxon>Malasseziaceae</taxon>
        <taxon>Malassezia</taxon>
    </lineage>
</organism>
<evidence type="ECO:0000256" key="6">
    <source>
        <dbReference type="ARBA" id="ARBA00022729"/>
    </source>
</evidence>
<dbReference type="InterPro" id="IPR040693">
    <property type="entry name" value="UGGT_TRXL_1"/>
</dbReference>
<feature type="compositionally biased region" description="Basic and acidic residues" evidence="9">
    <location>
        <begin position="1530"/>
        <end position="1540"/>
    </location>
</feature>
<feature type="chain" id="PRO_5041936607" evidence="10">
    <location>
        <begin position="18"/>
        <end position="1540"/>
    </location>
</feature>
<feature type="domain" description="UGGT thioredoxin-like" evidence="12">
    <location>
        <begin position="325"/>
        <end position="454"/>
    </location>
</feature>
<reference evidence="16" key="1">
    <citation type="submission" date="2023-02" db="EMBL/GenBank/DDBJ databases">
        <title>Mating type loci evolution in Malassezia.</title>
        <authorList>
            <person name="Coelho M.A."/>
        </authorList>
    </citation>
    <scope>NUCLEOTIDE SEQUENCE</scope>
    <source>
        <strain evidence="16">CBS 14136</strain>
    </source>
</reference>
<accession>A0AAF0FD89</accession>
<evidence type="ECO:0000259" key="13">
    <source>
        <dbReference type="Pfam" id="PF18402"/>
    </source>
</evidence>
<dbReference type="CDD" id="cd06432">
    <property type="entry name" value="GT8_HUGT1_C_like"/>
    <property type="match status" value="1"/>
</dbReference>
<dbReference type="Pfam" id="PF18401">
    <property type="entry name" value="Thioredoxin_13"/>
    <property type="match status" value="1"/>
</dbReference>
<gene>
    <name evidence="16" type="primary">KRE5</name>
    <name evidence="16" type="ORF">MPSI1_003042</name>
</gene>
<evidence type="ECO:0000259" key="15">
    <source>
        <dbReference type="Pfam" id="PF18404"/>
    </source>
</evidence>
<dbReference type="Pfam" id="PF18400">
    <property type="entry name" value="Thioredoxin_12"/>
    <property type="match status" value="1"/>
</dbReference>
<dbReference type="Gene3D" id="3.90.550.10">
    <property type="entry name" value="Spore Coat Polysaccharide Biosynthesis Protein SpsA, Chain A"/>
    <property type="match status" value="1"/>
</dbReference>
<feature type="region of interest" description="Disordered" evidence="9">
    <location>
        <begin position="1510"/>
        <end position="1540"/>
    </location>
</feature>
<evidence type="ECO:0000256" key="3">
    <source>
        <dbReference type="ARBA" id="ARBA00004922"/>
    </source>
</evidence>
<keyword evidence="5" id="KW-0808">Transferase</keyword>